<dbReference type="EMBL" id="CP002545">
    <property type="protein sequence ID" value="ADY53015.1"/>
    <property type="molecule type" value="Genomic_DNA"/>
</dbReference>
<evidence type="ECO:0000313" key="3">
    <source>
        <dbReference type="Proteomes" id="UP000000310"/>
    </source>
</evidence>
<evidence type="ECO:0008006" key="4">
    <source>
        <dbReference type="Google" id="ProtNLM"/>
    </source>
</evidence>
<keyword evidence="1" id="KW-1133">Transmembrane helix</keyword>
<dbReference type="STRING" id="762903.Pedsa_2470"/>
<reference evidence="2 3" key="1">
    <citation type="journal article" date="2011" name="Stand. Genomic Sci.">
        <title>Complete genome sequence of the gliding, heparinolytic Pedobacter saltans type strain (113).</title>
        <authorList>
            <person name="Liolios K."/>
            <person name="Sikorski J."/>
            <person name="Lu M."/>
            <person name="Nolan M."/>
            <person name="Lapidus A."/>
            <person name="Lucas S."/>
            <person name="Hammon N."/>
            <person name="Deshpande S."/>
            <person name="Cheng J.F."/>
            <person name="Tapia R."/>
            <person name="Han C."/>
            <person name="Goodwin L."/>
            <person name="Pitluck S."/>
            <person name="Huntemann M."/>
            <person name="Ivanova N."/>
            <person name="Pagani I."/>
            <person name="Mavromatis K."/>
            <person name="Ovchinikova G."/>
            <person name="Pati A."/>
            <person name="Chen A."/>
            <person name="Palaniappan K."/>
            <person name="Land M."/>
            <person name="Hauser L."/>
            <person name="Brambilla E.M."/>
            <person name="Kotsyurbenko O."/>
            <person name="Rohde M."/>
            <person name="Tindall B.J."/>
            <person name="Abt B."/>
            <person name="Goker M."/>
            <person name="Detter J.C."/>
            <person name="Woyke T."/>
            <person name="Bristow J."/>
            <person name="Eisen J.A."/>
            <person name="Markowitz V."/>
            <person name="Hugenholtz P."/>
            <person name="Klenk H.P."/>
            <person name="Kyrpides N.C."/>
        </authorList>
    </citation>
    <scope>NUCLEOTIDE SEQUENCE [LARGE SCALE GENOMIC DNA]</scope>
    <source>
        <strain evidence="3">ATCC 51119 / DSM 12145 / JCM 21818 / LMG 10337 / NBRC 100064 / NCIMB 13643</strain>
    </source>
</reference>
<gene>
    <name evidence="2" type="ordered locus">Pedsa_2470</name>
</gene>
<protein>
    <recommendedName>
        <fullName evidence="4">Glycine zipper family protein</fullName>
    </recommendedName>
</protein>
<dbReference type="KEGG" id="psn:Pedsa_2470"/>
<evidence type="ECO:0000313" key="2">
    <source>
        <dbReference type="EMBL" id="ADY53015.1"/>
    </source>
</evidence>
<accession>F0SEU9</accession>
<proteinExistence type="predicted"/>
<keyword evidence="3" id="KW-1185">Reference proteome</keyword>
<keyword evidence="1" id="KW-0472">Membrane</keyword>
<keyword evidence="1" id="KW-0812">Transmembrane</keyword>
<dbReference type="AlphaFoldDB" id="F0SEU9"/>
<reference evidence="3" key="2">
    <citation type="submission" date="2011-02" db="EMBL/GenBank/DDBJ databases">
        <title>The complete genome of Pedobacter saltans DSM 12145.</title>
        <authorList>
            <consortium name="US DOE Joint Genome Institute (JGI-PGF)"/>
            <person name="Lucas S."/>
            <person name="Copeland A."/>
            <person name="Lapidus A."/>
            <person name="Bruce D."/>
            <person name="Goodwin L."/>
            <person name="Pitluck S."/>
            <person name="Kyrpides N."/>
            <person name="Mavromatis K."/>
            <person name="Pagani I."/>
            <person name="Ivanova N."/>
            <person name="Ovchinnikova G."/>
            <person name="Lu M."/>
            <person name="Detter J.C."/>
            <person name="Han C."/>
            <person name="Land M."/>
            <person name="Hauser L."/>
            <person name="Markowitz V."/>
            <person name="Cheng J.-F."/>
            <person name="Hugenholtz P."/>
            <person name="Woyke T."/>
            <person name="Wu D."/>
            <person name="Tindall B."/>
            <person name="Pomrenke H.G."/>
            <person name="Brambilla E."/>
            <person name="Klenk H.-P."/>
            <person name="Eisen J.A."/>
        </authorList>
    </citation>
    <scope>NUCLEOTIDE SEQUENCE [LARGE SCALE GENOMIC DNA]</scope>
    <source>
        <strain evidence="3">ATCC 51119 / DSM 12145 / JCM 21818 / LMG 10337 / NBRC 100064 / NCIMB 13643</strain>
    </source>
</reference>
<feature type="transmembrane region" description="Helical" evidence="1">
    <location>
        <begin position="96"/>
        <end position="115"/>
    </location>
</feature>
<feature type="transmembrane region" description="Helical" evidence="1">
    <location>
        <begin position="121"/>
        <end position="143"/>
    </location>
</feature>
<sequence>MKWQEFNSWKNQIFSQYNRIQEQVGENDFKKYKLDISCRALNKIALNTLEEKKFTELKKVVTKTLDSIPEKNICKASLKPYYKNTRHLKHYLKTHFNLVPIGYHSLKWGAIGLGFGVPYSYFLSSLLGLFIGLGIGMGIGTYFDRKAEKENKSY</sequence>
<dbReference type="RefSeq" id="WP_013633500.1">
    <property type="nucleotide sequence ID" value="NC_015177.1"/>
</dbReference>
<organism evidence="2 3">
    <name type="scientific">Pseudopedobacter saltans (strain ATCC 51119 / DSM 12145 / JCM 21818 / CCUG 39354 / LMG 10337 / NBRC 100064 / NCIMB 13643)</name>
    <name type="common">Pedobacter saltans</name>
    <dbReference type="NCBI Taxonomy" id="762903"/>
    <lineage>
        <taxon>Bacteria</taxon>
        <taxon>Pseudomonadati</taxon>
        <taxon>Bacteroidota</taxon>
        <taxon>Sphingobacteriia</taxon>
        <taxon>Sphingobacteriales</taxon>
        <taxon>Sphingobacteriaceae</taxon>
        <taxon>Pseudopedobacter</taxon>
    </lineage>
</organism>
<name>F0SEU9_PSESL</name>
<dbReference type="HOGENOM" id="CLU_1702777_0_0_10"/>
<evidence type="ECO:0000256" key="1">
    <source>
        <dbReference type="SAM" id="Phobius"/>
    </source>
</evidence>
<dbReference type="Proteomes" id="UP000000310">
    <property type="component" value="Chromosome"/>
</dbReference>